<sequence length="31" mass="3185">WPLPSKVPGPRSGSRARASGAPRAAAARRCP</sequence>
<dbReference type="AlphaFoldDB" id="A0A6J4PIN0"/>
<proteinExistence type="predicted"/>
<feature type="non-terminal residue" evidence="2">
    <location>
        <position position="1"/>
    </location>
</feature>
<feature type="region of interest" description="Disordered" evidence="1">
    <location>
        <begin position="1"/>
        <end position="31"/>
    </location>
</feature>
<feature type="compositionally biased region" description="Low complexity" evidence="1">
    <location>
        <begin position="8"/>
        <end position="31"/>
    </location>
</feature>
<evidence type="ECO:0000313" key="2">
    <source>
        <dbReference type="EMBL" id="CAA9411186.1"/>
    </source>
</evidence>
<organism evidence="2">
    <name type="scientific">uncultured Pseudonocardia sp</name>
    <dbReference type="NCBI Taxonomy" id="211455"/>
    <lineage>
        <taxon>Bacteria</taxon>
        <taxon>Bacillati</taxon>
        <taxon>Actinomycetota</taxon>
        <taxon>Actinomycetes</taxon>
        <taxon>Pseudonocardiales</taxon>
        <taxon>Pseudonocardiaceae</taxon>
        <taxon>Pseudonocardia</taxon>
        <taxon>environmental samples</taxon>
    </lineage>
</organism>
<gene>
    <name evidence="2" type="ORF">AVDCRST_MAG66-2049</name>
</gene>
<evidence type="ECO:0000256" key="1">
    <source>
        <dbReference type="SAM" id="MobiDB-lite"/>
    </source>
</evidence>
<name>A0A6J4PIN0_9PSEU</name>
<accession>A0A6J4PIN0</accession>
<protein>
    <submittedName>
        <fullName evidence="2">Uncharacterized protein</fullName>
    </submittedName>
</protein>
<reference evidence="2" key="1">
    <citation type="submission" date="2020-02" db="EMBL/GenBank/DDBJ databases">
        <authorList>
            <person name="Meier V. D."/>
        </authorList>
    </citation>
    <scope>NUCLEOTIDE SEQUENCE</scope>
    <source>
        <strain evidence="2">AVDCRST_MAG66</strain>
    </source>
</reference>
<dbReference type="EMBL" id="CADCUS010000297">
    <property type="protein sequence ID" value="CAA9411186.1"/>
    <property type="molecule type" value="Genomic_DNA"/>
</dbReference>
<feature type="non-terminal residue" evidence="2">
    <location>
        <position position="31"/>
    </location>
</feature>